<evidence type="ECO:0000313" key="1">
    <source>
        <dbReference type="EMBL" id="CAD8214673.1"/>
    </source>
</evidence>
<organism evidence="1 2">
    <name type="scientific">Paramecium octaurelia</name>
    <dbReference type="NCBI Taxonomy" id="43137"/>
    <lineage>
        <taxon>Eukaryota</taxon>
        <taxon>Sar</taxon>
        <taxon>Alveolata</taxon>
        <taxon>Ciliophora</taxon>
        <taxon>Intramacronucleata</taxon>
        <taxon>Oligohymenophorea</taxon>
        <taxon>Peniculida</taxon>
        <taxon>Parameciidae</taxon>
        <taxon>Paramecium</taxon>
    </lineage>
</organism>
<dbReference type="AlphaFoldDB" id="A0A8S1YLR6"/>
<evidence type="ECO:0000313" key="2">
    <source>
        <dbReference type="Proteomes" id="UP000683925"/>
    </source>
</evidence>
<dbReference type="EMBL" id="CAJJDP010000189">
    <property type="protein sequence ID" value="CAD8214673.1"/>
    <property type="molecule type" value="Genomic_DNA"/>
</dbReference>
<sequence>MGDSNEAKKGIWKEISYEEELIYYLVARIQRRGHNKLQLGRKPYPS</sequence>
<accession>A0A8S1YLR6</accession>
<proteinExistence type="predicted"/>
<reference evidence="1" key="1">
    <citation type="submission" date="2021-01" db="EMBL/GenBank/DDBJ databases">
        <authorList>
            <consortium name="Genoscope - CEA"/>
            <person name="William W."/>
        </authorList>
    </citation>
    <scope>NUCLEOTIDE SEQUENCE</scope>
</reference>
<name>A0A8S1YLR6_PAROT</name>
<comment type="caution">
    <text evidence="1">The sequence shown here is derived from an EMBL/GenBank/DDBJ whole genome shotgun (WGS) entry which is preliminary data.</text>
</comment>
<keyword evidence="2" id="KW-1185">Reference proteome</keyword>
<gene>
    <name evidence="1" type="ORF">POCTA_138.1.T1850021</name>
</gene>
<protein>
    <submittedName>
        <fullName evidence="1">Uncharacterized protein</fullName>
    </submittedName>
</protein>
<dbReference type="Proteomes" id="UP000683925">
    <property type="component" value="Unassembled WGS sequence"/>
</dbReference>